<keyword evidence="3" id="KW-1185">Reference proteome</keyword>
<sequence>MKRSKREKLVSCIKAVNVEYSKTIFF</sequence>
<dbReference type="EMBL" id="NCKU01000052">
    <property type="protein sequence ID" value="RWS17626.1"/>
    <property type="molecule type" value="Genomic_DNA"/>
</dbReference>
<reference evidence="1 3" key="1">
    <citation type="journal article" date="2018" name="Gigascience">
        <title>Genomes of trombidid mites reveal novel predicted allergens and laterally-transferred genes associated with secondary metabolism.</title>
        <authorList>
            <person name="Dong X."/>
            <person name="Chaisiri K."/>
            <person name="Xia D."/>
            <person name="Armstrong S.D."/>
            <person name="Fang Y."/>
            <person name="Donnelly M.J."/>
            <person name="Kadowaki T."/>
            <person name="McGarry J.W."/>
            <person name="Darby A.C."/>
            <person name="Makepeace B.L."/>
        </authorList>
    </citation>
    <scope>NUCLEOTIDE SEQUENCE [LARGE SCALE GENOMIC DNA]</scope>
    <source>
        <strain evidence="1">UoL-WK</strain>
    </source>
</reference>
<proteinExistence type="predicted"/>
<protein>
    <submittedName>
        <fullName evidence="1">Uncharacterized protein</fullName>
    </submittedName>
</protein>
<accession>A0A3S3R2V0</accession>
<gene>
    <name evidence="1" type="ORF">B4U79_02395</name>
    <name evidence="2" type="ORF">B4U79_06046</name>
</gene>
<dbReference type="Proteomes" id="UP000285301">
    <property type="component" value="Unassembled WGS sequence"/>
</dbReference>
<dbReference type="AlphaFoldDB" id="A0A3S3R2V0"/>
<evidence type="ECO:0000313" key="1">
    <source>
        <dbReference type="EMBL" id="RWS17615.1"/>
    </source>
</evidence>
<name>A0A3S3R2V0_9ACAR</name>
<evidence type="ECO:0000313" key="2">
    <source>
        <dbReference type="EMBL" id="RWS17626.1"/>
    </source>
</evidence>
<dbReference type="EMBL" id="NCKU01000053">
    <property type="protein sequence ID" value="RWS17615.1"/>
    <property type="molecule type" value="Genomic_DNA"/>
</dbReference>
<reference evidence="1" key="2">
    <citation type="submission" date="2018-11" db="EMBL/GenBank/DDBJ databases">
        <title>Trombidioid mite genomics.</title>
        <authorList>
            <person name="Dong X."/>
        </authorList>
    </citation>
    <scope>NUCLEOTIDE SEQUENCE</scope>
    <source>
        <strain evidence="1">UoL-WK</strain>
    </source>
</reference>
<evidence type="ECO:0000313" key="3">
    <source>
        <dbReference type="Proteomes" id="UP000285301"/>
    </source>
</evidence>
<organism evidence="1 3">
    <name type="scientific">Dinothrombium tinctorium</name>
    <dbReference type="NCBI Taxonomy" id="1965070"/>
    <lineage>
        <taxon>Eukaryota</taxon>
        <taxon>Metazoa</taxon>
        <taxon>Ecdysozoa</taxon>
        <taxon>Arthropoda</taxon>
        <taxon>Chelicerata</taxon>
        <taxon>Arachnida</taxon>
        <taxon>Acari</taxon>
        <taxon>Acariformes</taxon>
        <taxon>Trombidiformes</taxon>
        <taxon>Prostigmata</taxon>
        <taxon>Anystina</taxon>
        <taxon>Parasitengona</taxon>
        <taxon>Trombidioidea</taxon>
        <taxon>Trombidiidae</taxon>
        <taxon>Dinothrombium</taxon>
    </lineage>
</organism>
<comment type="caution">
    <text evidence="1">The sequence shown here is derived from an EMBL/GenBank/DDBJ whole genome shotgun (WGS) entry which is preliminary data.</text>
</comment>